<evidence type="ECO:0000256" key="1">
    <source>
        <dbReference type="PIRSR" id="PIRSR640198-1"/>
    </source>
</evidence>
<name>A0A917TBW9_9ACTN</name>
<dbReference type="PANTHER" id="PTHR13504">
    <property type="entry name" value="FIDO DOMAIN-CONTAINING PROTEIN DDB_G0283145"/>
    <property type="match status" value="1"/>
</dbReference>
<sequence length="379" mass="42918">MLYAVPTLQADDERVLEDIDRMRESLRYQVATPHRWTGQLRRQLVAHGIKGSNSIEGYQVSVDDAVAAAGGDEPLDTAPEVWAEITGYRDALTFVQQLANAAEFRFGYMLLNSLHFMMLKHHPERWPGRFRPSGIWITDHSTGEVVYTGPDAGDLAPLMGELADWLQDGDLAAPLFVRAAVAHLNLVRIHPWRDGNGRMSRCLHTLVLARDAVLAPEFSSIEEWLGTGRNTFDYYDALRETGGERWQPHADTLPWVRFCLRAHHMQMQRVQQRLDRAARLWETLEGLGLPARTTSALYAAASGGRVRRTTYQRDEQLTADQATRDLRMLLEHGLLEQRGQTRGRHYVGASSLMRISEALGRPEPLADPYDRSTRRTASR</sequence>
<dbReference type="PANTHER" id="PTHR13504:SF38">
    <property type="entry name" value="FIDO DOMAIN-CONTAINING PROTEIN"/>
    <property type="match status" value="1"/>
</dbReference>
<evidence type="ECO:0000256" key="2">
    <source>
        <dbReference type="PIRSR" id="PIRSR640198-2"/>
    </source>
</evidence>
<dbReference type="PROSITE" id="PS51459">
    <property type="entry name" value="FIDO"/>
    <property type="match status" value="1"/>
</dbReference>
<evidence type="ECO:0000256" key="3">
    <source>
        <dbReference type="SAM" id="MobiDB-lite"/>
    </source>
</evidence>
<gene>
    <name evidence="5" type="ORF">GCM10007977_017960</name>
</gene>
<evidence type="ECO:0000313" key="6">
    <source>
        <dbReference type="Proteomes" id="UP000642070"/>
    </source>
</evidence>
<feature type="domain" description="Fido" evidence="4">
    <location>
        <begin position="106"/>
        <end position="261"/>
    </location>
</feature>
<keyword evidence="2" id="KW-0067">ATP-binding</keyword>
<dbReference type="GO" id="GO:0005524">
    <property type="term" value="F:ATP binding"/>
    <property type="evidence" value="ECO:0007669"/>
    <property type="project" value="UniProtKB-KW"/>
</dbReference>
<keyword evidence="6" id="KW-1185">Reference proteome</keyword>
<keyword evidence="2" id="KW-0547">Nucleotide-binding</keyword>
<dbReference type="EMBL" id="BMPI01000007">
    <property type="protein sequence ID" value="GGM17128.1"/>
    <property type="molecule type" value="Genomic_DNA"/>
</dbReference>
<keyword evidence="5" id="KW-0131">Cell cycle</keyword>
<reference evidence="5" key="2">
    <citation type="submission" date="2020-09" db="EMBL/GenBank/DDBJ databases">
        <authorList>
            <person name="Sun Q."/>
            <person name="Ohkuma M."/>
        </authorList>
    </citation>
    <scope>NUCLEOTIDE SEQUENCE</scope>
    <source>
        <strain evidence="5">JCM 19831</strain>
    </source>
</reference>
<dbReference type="InterPro" id="IPR040198">
    <property type="entry name" value="Fido_containing"/>
</dbReference>
<dbReference type="InterPro" id="IPR003812">
    <property type="entry name" value="Fido"/>
</dbReference>
<comment type="caution">
    <text evidence="5">The sequence shown here is derived from an EMBL/GenBank/DDBJ whole genome shotgun (WGS) entry which is preliminary data.</text>
</comment>
<dbReference type="Proteomes" id="UP000642070">
    <property type="component" value="Unassembled WGS sequence"/>
</dbReference>
<dbReference type="AlphaFoldDB" id="A0A917TBW9"/>
<dbReference type="Gene3D" id="1.10.3290.10">
    <property type="entry name" value="Fido-like domain"/>
    <property type="match status" value="1"/>
</dbReference>
<keyword evidence="5" id="KW-0132">Cell division</keyword>
<feature type="binding site" evidence="2">
    <location>
        <begin position="194"/>
        <end position="201"/>
    </location>
    <ligand>
        <name>ATP</name>
        <dbReference type="ChEBI" id="CHEBI:30616"/>
    </ligand>
</feature>
<dbReference type="GO" id="GO:0051301">
    <property type="term" value="P:cell division"/>
    <property type="evidence" value="ECO:0007669"/>
    <property type="project" value="UniProtKB-KW"/>
</dbReference>
<dbReference type="SUPFAM" id="SSF140931">
    <property type="entry name" value="Fic-like"/>
    <property type="match status" value="1"/>
</dbReference>
<evidence type="ECO:0000313" key="5">
    <source>
        <dbReference type="EMBL" id="GGM17128.1"/>
    </source>
</evidence>
<dbReference type="RefSeq" id="WP_229834507.1">
    <property type="nucleotide sequence ID" value="NZ_BMPI01000007.1"/>
</dbReference>
<reference evidence="5" key="1">
    <citation type="journal article" date="2014" name="Int. J. Syst. Evol. Microbiol.">
        <title>Complete genome sequence of Corynebacterium casei LMG S-19264T (=DSM 44701T), isolated from a smear-ripened cheese.</title>
        <authorList>
            <consortium name="US DOE Joint Genome Institute (JGI-PGF)"/>
            <person name="Walter F."/>
            <person name="Albersmeier A."/>
            <person name="Kalinowski J."/>
            <person name="Ruckert C."/>
        </authorList>
    </citation>
    <scope>NUCLEOTIDE SEQUENCE</scope>
    <source>
        <strain evidence="5">JCM 19831</strain>
    </source>
</reference>
<protein>
    <submittedName>
        <fullName evidence="5">Cell division protein Fic</fullName>
    </submittedName>
</protein>
<proteinExistence type="predicted"/>
<dbReference type="Pfam" id="PF02661">
    <property type="entry name" value="Fic"/>
    <property type="match status" value="1"/>
</dbReference>
<evidence type="ECO:0000259" key="4">
    <source>
        <dbReference type="PROSITE" id="PS51459"/>
    </source>
</evidence>
<dbReference type="InterPro" id="IPR036597">
    <property type="entry name" value="Fido-like_dom_sf"/>
</dbReference>
<feature type="region of interest" description="Disordered" evidence="3">
    <location>
        <begin position="358"/>
        <end position="379"/>
    </location>
</feature>
<accession>A0A917TBW9</accession>
<organism evidence="5 6">
    <name type="scientific">Dactylosporangium sucinum</name>
    <dbReference type="NCBI Taxonomy" id="1424081"/>
    <lineage>
        <taxon>Bacteria</taxon>
        <taxon>Bacillati</taxon>
        <taxon>Actinomycetota</taxon>
        <taxon>Actinomycetes</taxon>
        <taxon>Micromonosporales</taxon>
        <taxon>Micromonosporaceae</taxon>
        <taxon>Dactylosporangium</taxon>
    </lineage>
</organism>
<feature type="active site" evidence="1">
    <location>
        <position position="190"/>
    </location>
</feature>